<feature type="transmembrane region" description="Helical" evidence="1">
    <location>
        <begin position="160"/>
        <end position="178"/>
    </location>
</feature>
<dbReference type="Pfam" id="PF07301">
    <property type="entry name" value="DUF1453"/>
    <property type="match status" value="1"/>
</dbReference>
<feature type="transmembrane region" description="Helical" evidence="1">
    <location>
        <begin position="35"/>
        <end position="56"/>
    </location>
</feature>
<sequence>MSYGVAIAGLLAIAALAVAKRWRRTVVRRRVDRWELLPTACVCGATGVGLMLASALAAQDGDLAALVGAATGTALSLLLAAFALRESLVELLPDGVYFVPPRGIGVAVFTLLLVQLVLKAWRLYVFYRDRSWEVGAMPAGAHRVSLGDALQAIRPKGDPFTIAVFSLVATYFAVYYVGILRRARQLGGAPWPPPS</sequence>
<organism evidence="2 3">
    <name type="scientific">Thermobaculum terrenum (strain ATCC BAA-798 / CCMEE 7001 / YNP1)</name>
    <dbReference type="NCBI Taxonomy" id="525904"/>
    <lineage>
        <taxon>Bacteria</taxon>
        <taxon>Bacillati</taxon>
        <taxon>Chloroflexota</taxon>
        <taxon>Chloroflexia</taxon>
        <taxon>Candidatus Thermobaculales</taxon>
        <taxon>Candidatus Thermobaculaceae</taxon>
        <taxon>Thermobaculum</taxon>
    </lineage>
</organism>
<gene>
    <name evidence="2" type="ordered locus">Tter_1912</name>
</gene>
<reference evidence="3" key="1">
    <citation type="journal article" date="2010" name="Stand. Genomic Sci.">
        <title>Complete genome sequence of 'Thermobaculum terrenum' type strain (YNP1).</title>
        <authorList>
            <person name="Kiss H."/>
            <person name="Cleland D."/>
            <person name="Lapidus A."/>
            <person name="Lucas S."/>
            <person name="Glavina Del Rio T."/>
            <person name="Nolan M."/>
            <person name="Tice H."/>
            <person name="Han C."/>
            <person name="Goodwin L."/>
            <person name="Pitluck S."/>
            <person name="Liolios K."/>
            <person name="Ivanova N."/>
            <person name="Mavromatis K."/>
            <person name="Ovchinnikova G."/>
            <person name="Pati A."/>
            <person name="Chen A."/>
            <person name="Palaniappan K."/>
            <person name="Land M."/>
            <person name="Hauser L."/>
            <person name="Chang Y."/>
            <person name="Jeffries C."/>
            <person name="Lu M."/>
            <person name="Brettin T."/>
            <person name="Detter J."/>
            <person name="Goker M."/>
            <person name="Tindall B."/>
            <person name="Beck B."/>
            <person name="McDermott T."/>
            <person name="Woyke T."/>
            <person name="Bristow J."/>
            <person name="Eisen J."/>
            <person name="Markowitz V."/>
            <person name="Hugenholtz P."/>
            <person name="Kyrpides N."/>
            <person name="Klenk H."/>
            <person name="Cheng J."/>
        </authorList>
    </citation>
    <scope>NUCLEOTIDE SEQUENCE [LARGE SCALE GENOMIC DNA]</scope>
    <source>
        <strain evidence="3">ATCC BAA-798 / YNP1</strain>
    </source>
</reference>
<protein>
    <recommendedName>
        <fullName evidence="4">DUF1453 domain-containing protein</fullName>
    </recommendedName>
</protein>
<keyword evidence="1" id="KW-0812">Transmembrane</keyword>
<dbReference type="HOGENOM" id="CLU_1395743_0_0_0"/>
<keyword evidence="3" id="KW-1185">Reference proteome</keyword>
<dbReference type="STRING" id="525904.Tter_1912"/>
<keyword evidence="1" id="KW-1133">Transmembrane helix</keyword>
<feature type="transmembrane region" description="Helical" evidence="1">
    <location>
        <begin position="63"/>
        <end position="84"/>
    </location>
</feature>
<accession>D1CGE7</accession>
<feature type="transmembrane region" description="Helical" evidence="1">
    <location>
        <begin position="104"/>
        <end position="121"/>
    </location>
</feature>
<evidence type="ECO:0000313" key="3">
    <source>
        <dbReference type="Proteomes" id="UP000000323"/>
    </source>
</evidence>
<proteinExistence type="predicted"/>
<dbReference type="InterPro" id="IPR058247">
    <property type="entry name" value="DUF1453"/>
</dbReference>
<evidence type="ECO:0000256" key="1">
    <source>
        <dbReference type="SAM" id="Phobius"/>
    </source>
</evidence>
<evidence type="ECO:0008006" key="4">
    <source>
        <dbReference type="Google" id="ProtNLM"/>
    </source>
</evidence>
<dbReference type="Proteomes" id="UP000000323">
    <property type="component" value="Chromosome 2"/>
</dbReference>
<name>D1CGE7_THET1</name>
<keyword evidence="1" id="KW-0472">Membrane</keyword>
<evidence type="ECO:0000313" key="2">
    <source>
        <dbReference type="EMBL" id="ACZ42818.1"/>
    </source>
</evidence>
<dbReference type="KEGG" id="ttr:Tter_1912"/>
<dbReference type="AlphaFoldDB" id="D1CGE7"/>
<dbReference type="EMBL" id="CP001826">
    <property type="protein sequence ID" value="ACZ42818.1"/>
    <property type="molecule type" value="Genomic_DNA"/>
</dbReference>